<name>A0ACD4NW12_9HYPH</name>
<dbReference type="EMBL" id="CP113520">
    <property type="protein sequence ID" value="WAJ30973.1"/>
    <property type="molecule type" value="Genomic_DNA"/>
</dbReference>
<organism evidence="1 2">
    <name type="scientific">Antarcticirhabdus aurantiaca</name>
    <dbReference type="NCBI Taxonomy" id="2606717"/>
    <lineage>
        <taxon>Bacteria</taxon>
        <taxon>Pseudomonadati</taxon>
        <taxon>Pseudomonadota</taxon>
        <taxon>Alphaproteobacteria</taxon>
        <taxon>Hyphomicrobiales</taxon>
        <taxon>Aurantimonadaceae</taxon>
        <taxon>Antarcticirhabdus</taxon>
    </lineage>
</organism>
<reference evidence="1" key="1">
    <citation type="submission" date="2022-11" db="EMBL/GenBank/DDBJ databases">
        <title>beta-Carotene-producing bacterium, Jeongeuplla avenae sp. nov., alleviates the salt stress of Arabidopsis seedlings.</title>
        <authorList>
            <person name="Jiang L."/>
            <person name="Lee J."/>
        </authorList>
    </citation>
    <scope>NUCLEOTIDE SEQUENCE</scope>
    <source>
        <strain evidence="1">DY_R2A_6</strain>
    </source>
</reference>
<proteinExistence type="predicted"/>
<accession>A0ACD4NW12</accession>
<dbReference type="Proteomes" id="UP001163223">
    <property type="component" value="Chromosome"/>
</dbReference>
<evidence type="ECO:0000313" key="1">
    <source>
        <dbReference type="EMBL" id="WAJ30973.1"/>
    </source>
</evidence>
<sequence>MDVDQNASLEQAAAIIIAYVSNNQVGAAELPSLIASVRAALENPAGGAAAAAEPAPVELIPAVSIKKSITPDYLISLEDGKKFKSLKRYLATSHGMTPDDYRKKWGLPDDYPMVAPNYAAARSALAKSMGLGRKRSDEPEIEVPEPEPVVEPKVEAAPKPRRGRAKKAAA</sequence>
<keyword evidence="2" id="KW-1185">Reference proteome</keyword>
<gene>
    <name evidence="1" type="ORF">OXU80_12530</name>
</gene>
<protein>
    <submittedName>
        <fullName evidence="1">MucR family transcriptional regulator</fullName>
    </submittedName>
</protein>
<evidence type="ECO:0000313" key="2">
    <source>
        <dbReference type="Proteomes" id="UP001163223"/>
    </source>
</evidence>